<name>A0AAC9JGC4_9ALTE</name>
<gene>
    <name evidence="1" type="ORF">BM524_18900</name>
</gene>
<reference evidence="1 2" key="1">
    <citation type="submission" date="2016-11" db="EMBL/GenBank/DDBJ databases">
        <title>Networking in microbes: conjugative elements and plasmids in the genus Alteromonas.</title>
        <authorList>
            <person name="Lopez-Perez M."/>
            <person name="Ramon-Marco N."/>
            <person name="Rodriguez-Valera F."/>
        </authorList>
    </citation>
    <scope>NUCLEOTIDE SEQUENCE [LARGE SCALE GENOMIC DNA]</scope>
    <source>
        <strain evidence="1 2">CP48</strain>
        <plasmid evidence="2">pamcp48-600</plasmid>
    </source>
</reference>
<organism evidence="1 2">
    <name type="scientific">Alteromonas mediterranea</name>
    <dbReference type="NCBI Taxonomy" id="314275"/>
    <lineage>
        <taxon>Bacteria</taxon>
        <taxon>Pseudomonadati</taxon>
        <taxon>Pseudomonadota</taxon>
        <taxon>Gammaproteobacteria</taxon>
        <taxon>Alteromonadales</taxon>
        <taxon>Alteromonadaceae</taxon>
        <taxon>Alteromonas/Salinimonas group</taxon>
        <taxon>Alteromonas</taxon>
    </lineage>
</organism>
<geneLocation type="plasmid" evidence="2">
    <name>pamcp48-600</name>
</geneLocation>
<accession>A0AAC9JGC4</accession>
<evidence type="ECO:0000313" key="1">
    <source>
        <dbReference type="EMBL" id="APD91991.1"/>
    </source>
</evidence>
<sequence length="72" mass="7810">MNCTICNKPITLTPSASERARKNGGKPSDYTAMFTEHSSCAIKKRNADTSALMKKITAASKQNRVSYPAMQG</sequence>
<dbReference type="RefSeq" id="WP_071960601.1">
    <property type="nucleotide sequence ID" value="NZ_CP018025.1"/>
</dbReference>
<evidence type="ECO:0000313" key="2">
    <source>
        <dbReference type="Proteomes" id="UP000182101"/>
    </source>
</evidence>
<dbReference type="Proteomes" id="UP000182101">
    <property type="component" value="Plasmid pAMCP48-600"/>
</dbReference>
<proteinExistence type="predicted"/>
<dbReference type="EMBL" id="CP018025">
    <property type="protein sequence ID" value="APD91991.1"/>
    <property type="molecule type" value="Genomic_DNA"/>
</dbReference>
<dbReference type="AlphaFoldDB" id="A0AAC9JGC4"/>
<protein>
    <submittedName>
        <fullName evidence="1">Uncharacterized protein</fullName>
    </submittedName>
</protein>
<keyword evidence="1" id="KW-0614">Plasmid</keyword>